<proteinExistence type="predicted"/>
<organism evidence="2 3">
    <name type="scientific">Nocardioides immobilis</name>
    <dbReference type="NCBI Taxonomy" id="2049295"/>
    <lineage>
        <taxon>Bacteria</taxon>
        <taxon>Bacillati</taxon>
        <taxon>Actinomycetota</taxon>
        <taxon>Actinomycetes</taxon>
        <taxon>Propionibacteriales</taxon>
        <taxon>Nocardioidaceae</taxon>
        <taxon>Nocardioides</taxon>
    </lineage>
</organism>
<sequence>MRSRRQYPRLLVATGVVFVLAIGVTSCSSDPPQRPYAGSGASADPQLGVDPTVPVEEGELPEAGPTDLADLGEDALGLALGDEYVVGGNHTTLLEVRRPLPSYGDDPGPGPGREWVGARVSTCFESELDRQLEIGSYLFSAVSEHSISYPGVQPEDAGWPVPQYPGYGRLAPGQCTSGWIAIPVPVGATLTSIVQSAVTTDPVSEWTVPTDAW</sequence>
<name>A0A417XRT6_9ACTN</name>
<evidence type="ECO:0008006" key="4">
    <source>
        <dbReference type="Google" id="ProtNLM"/>
    </source>
</evidence>
<comment type="caution">
    <text evidence="2">The sequence shown here is derived from an EMBL/GenBank/DDBJ whole genome shotgun (WGS) entry which is preliminary data.</text>
</comment>
<dbReference type="Proteomes" id="UP000283644">
    <property type="component" value="Unassembled WGS sequence"/>
</dbReference>
<dbReference type="OrthoDB" id="4207206at2"/>
<feature type="region of interest" description="Disordered" evidence="1">
    <location>
        <begin position="28"/>
        <end position="51"/>
    </location>
</feature>
<evidence type="ECO:0000313" key="3">
    <source>
        <dbReference type="Proteomes" id="UP000283644"/>
    </source>
</evidence>
<reference evidence="2 3" key="1">
    <citation type="submission" date="2018-09" db="EMBL/GenBank/DDBJ databases">
        <title>Genome sequencing of Nocardioides immobilis CCTCC AB 2017083 for comparison to Nocardioides silvaticus.</title>
        <authorList>
            <person name="Li C."/>
            <person name="Wang G."/>
        </authorList>
    </citation>
    <scope>NUCLEOTIDE SEQUENCE [LARGE SCALE GENOMIC DNA]</scope>
    <source>
        <strain evidence="2 3">CCTCC AB 2017083</strain>
    </source>
</reference>
<dbReference type="RefSeq" id="WP_118929164.1">
    <property type="nucleotide sequence ID" value="NZ_QXGH01000056.1"/>
</dbReference>
<dbReference type="AlphaFoldDB" id="A0A417XRT6"/>
<gene>
    <name evidence="2" type="ORF">D0Z08_31110</name>
</gene>
<protein>
    <recommendedName>
        <fullName evidence="4">DUF4352 domain-containing protein</fullName>
    </recommendedName>
</protein>
<evidence type="ECO:0000256" key="1">
    <source>
        <dbReference type="SAM" id="MobiDB-lite"/>
    </source>
</evidence>
<dbReference type="PROSITE" id="PS51257">
    <property type="entry name" value="PROKAR_LIPOPROTEIN"/>
    <property type="match status" value="1"/>
</dbReference>
<keyword evidence="3" id="KW-1185">Reference proteome</keyword>
<evidence type="ECO:0000313" key="2">
    <source>
        <dbReference type="EMBL" id="RHW22793.1"/>
    </source>
</evidence>
<accession>A0A417XRT6</accession>
<dbReference type="EMBL" id="QXGH01000056">
    <property type="protein sequence ID" value="RHW22793.1"/>
    <property type="molecule type" value="Genomic_DNA"/>
</dbReference>